<dbReference type="SUPFAM" id="SSF51679">
    <property type="entry name" value="Bacterial luciferase-like"/>
    <property type="match status" value="1"/>
</dbReference>
<dbReference type="GO" id="GO:0004497">
    <property type="term" value="F:monooxygenase activity"/>
    <property type="evidence" value="ECO:0007669"/>
    <property type="project" value="UniProtKB-KW"/>
</dbReference>
<sequence>MRLSAFSIVDGFGPLQSEGRDRHREVVALAEAAEAGGLDAIWIAEHHFQGGGMCPSPPILLAACAERTRRLRLGSMVSVLPFHEPVALAEEYALLDRLSGGRLNLGVGSGYLASEFEGFGIDPVDKRERFDRALDTLLRAFAGEEVTMDRPGSRPVRLSVRPIQHPHPPIWIAIQRREALPFVAARGVSAALIPYATVGGIEELRIQIAEYRSHLPPGSRAGVSVGLHVYAGDRPDLARAALQRYLDSRLATQSTFYAEKVQRHPEHASAESIERSGFALFGTPREVAEGLERFRGIGVDEVLGIFDFGGLEAREVQSSARALGSARAPFATA</sequence>
<evidence type="ECO:0000313" key="2">
    <source>
        <dbReference type="EMBL" id="EQD79004.1"/>
    </source>
</evidence>
<dbReference type="GO" id="GO:0005829">
    <property type="term" value="C:cytosol"/>
    <property type="evidence" value="ECO:0007669"/>
    <property type="project" value="TreeGrafter"/>
</dbReference>
<name>T1DC40_9ZZZZ</name>
<proteinExistence type="predicted"/>
<feature type="domain" description="Luciferase-like" evidence="1">
    <location>
        <begin position="5"/>
        <end position="301"/>
    </location>
</feature>
<reference evidence="2" key="1">
    <citation type="submission" date="2013-08" db="EMBL/GenBank/DDBJ databases">
        <authorList>
            <person name="Mendez C."/>
            <person name="Richter M."/>
            <person name="Ferrer M."/>
            <person name="Sanchez J."/>
        </authorList>
    </citation>
    <scope>NUCLEOTIDE SEQUENCE</scope>
</reference>
<dbReference type="AlphaFoldDB" id="T1DC40"/>
<protein>
    <submittedName>
        <fullName evidence="2">Luciferase-like monooxygenase</fullName>
    </submittedName>
</protein>
<comment type="caution">
    <text evidence="2">The sequence shown here is derived from an EMBL/GenBank/DDBJ whole genome shotgun (WGS) entry which is preliminary data.</text>
</comment>
<dbReference type="Gene3D" id="3.20.20.30">
    <property type="entry name" value="Luciferase-like domain"/>
    <property type="match status" value="1"/>
</dbReference>
<keyword evidence="2" id="KW-0560">Oxidoreductase</keyword>
<dbReference type="Pfam" id="PF00296">
    <property type="entry name" value="Bac_luciferase"/>
    <property type="match status" value="1"/>
</dbReference>
<gene>
    <name evidence="2" type="ORF">B1B_00422</name>
</gene>
<dbReference type="PANTHER" id="PTHR30137:SF6">
    <property type="entry name" value="LUCIFERASE-LIKE MONOOXYGENASE"/>
    <property type="match status" value="1"/>
</dbReference>
<dbReference type="InterPro" id="IPR050766">
    <property type="entry name" value="Bact_Lucif_Oxidored"/>
</dbReference>
<reference evidence="2" key="2">
    <citation type="journal article" date="2014" name="ISME J.">
        <title>Microbial stratification in low pH oxic and suboxic macroscopic growths along an acid mine drainage.</title>
        <authorList>
            <person name="Mendez-Garcia C."/>
            <person name="Mesa V."/>
            <person name="Sprenger R.R."/>
            <person name="Richter M."/>
            <person name="Diez M.S."/>
            <person name="Solano J."/>
            <person name="Bargiela R."/>
            <person name="Golyshina O.V."/>
            <person name="Manteca A."/>
            <person name="Ramos J.L."/>
            <person name="Gallego J.R."/>
            <person name="Llorente I."/>
            <person name="Martins Dos Santos V.A."/>
            <person name="Jensen O.N."/>
            <person name="Pelaez A.I."/>
            <person name="Sanchez J."/>
            <person name="Ferrer M."/>
        </authorList>
    </citation>
    <scope>NUCLEOTIDE SEQUENCE</scope>
</reference>
<organism evidence="2">
    <name type="scientific">mine drainage metagenome</name>
    <dbReference type="NCBI Taxonomy" id="410659"/>
    <lineage>
        <taxon>unclassified sequences</taxon>
        <taxon>metagenomes</taxon>
        <taxon>ecological metagenomes</taxon>
    </lineage>
</organism>
<dbReference type="GO" id="GO:0016705">
    <property type="term" value="F:oxidoreductase activity, acting on paired donors, with incorporation or reduction of molecular oxygen"/>
    <property type="evidence" value="ECO:0007669"/>
    <property type="project" value="InterPro"/>
</dbReference>
<evidence type="ECO:0000259" key="1">
    <source>
        <dbReference type="Pfam" id="PF00296"/>
    </source>
</evidence>
<keyword evidence="2" id="KW-0503">Monooxygenase</keyword>
<dbReference type="PANTHER" id="PTHR30137">
    <property type="entry name" value="LUCIFERASE-LIKE MONOOXYGENASE"/>
    <property type="match status" value="1"/>
</dbReference>
<dbReference type="InterPro" id="IPR011251">
    <property type="entry name" value="Luciferase-like_dom"/>
</dbReference>
<dbReference type="EMBL" id="AUZY01000321">
    <property type="protein sequence ID" value="EQD79004.1"/>
    <property type="molecule type" value="Genomic_DNA"/>
</dbReference>
<accession>T1DC40</accession>
<dbReference type="InterPro" id="IPR036661">
    <property type="entry name" value="Luciferase-like_sf"/>
</dbReference>